<feature type="region of interest" description="Disordered" evidence="5">
    <location>
        <begin position="212"/>
        <end position="233"/>
    </location>
</feature>
<evidence type="ECO:0000256" key="4">
    <source>
        <dbReference type="PROSITE-ProRule" id="PRU00339"/>
    </source>
</evidence>
<keyword evidence="1" id="KW-0677">Repeat</keyword>
<dbReference type="SUPFAM" id="SSF48452">
    <property type="entry name" value="TPR-like"/>
    <property type="match status" value="1"/>
</dbReference>
<dbReference type="Proteomes" id="UP000325372">
    <property type="component" value="Unassembled WGS sequence"/>
</dbReference>
<dbReference type="InterPro" id="IPR056413">
    <property type="entry name" value="TPR_CcmH_CycH"/>
</dbReference>
<evidence type="ECO:0000256" key="2">
    <source>
        <dbReference type="ARBA" id="ARBA00022748"/>
    </source>
</evidence>
<evidence type="ECO:0000313" key="10">
    <source>
        <dbReference type="Proteomes" id="UP000325372"/>
    </source>
</evidence>
<dbReference type="SMART" id="SM00028">
    <property type="entry name" value="TPR"/>
    <property type="match status" value="1"/>
</dbReference>
<evidence type="ECO:0000313" key="9">
    <source>
        <dbReference type="EMBL" id="KAA9130560.1"/>
    </source>
</evidence>
<evidence type="ECO:0000256" key="5">
    <source>
        <dbReference type="SAM" id="MobiDB-lite"/>
    </source>
</evidence>
<evidence type="ECO:0000259" key="7">
    <source>
        <dbReference type="Pfam" id="PF23892"/>
    </source>
</evidence>
<name>A0A5N0T670_9GAMM</name>
<evidence type="ECO:0000256" key="3">
    <source>
        <dbReference type="ARBA" id="ARBA00022803"/>
    </source>
</evidence>
<keyword evidence="6" id="KW-0812">Transmembrane</keyword>
<protein>
    <submittedName>
        <fullName evidence="9">Tetratricopeptide repeat protein</fullName>
    </submittedName>
</protein>
<dbReference type="InterPro" id="IPR051263">
    <property type="entry name" value="C-type_cytochrome_biogenesis"/>
</dbReference>
<dbReference type="PROSITE" id="PS50005">
    <property type="entry name" value="TPR"/>
    <property type="match status" value="1"/>
</dbReference>
<dbReference type="PANTHER" id="PTHR47870:SF1">
    <property type="entry name" value="CYTOCHROME C-TYPE BIOGENESIS PROTEIN CCMH"/>
    <property type="match status" value="1"/>
</dbReference>
<dbReference type="Pfam" id="PF23892">
    <property type="entry name" value="Ig_CycH"/>
    <property type="match status" value="1"/>
</dbReference>
<dbReference type="Gene3D" id="1.25.40.10">
    <property type="entry name" value="Tetratricopeptide repeat domain"/>
    <property type="match status" value="1"/>
</dbReference>
<dbReference type="GO" id="GO:0017004">
    <property type="term" value="P:cytochrome complex assembly"/>
    <property type="evidence" value="ECO:0007669"/>
    <property type="project" value="UniProtKB-KW"/>
</dbReference>
<proteinExistence type="predicted"/>
<organism evidence="9 10">
    <name type="scientific">Marinihelvus fidelis</name>
    <dbReference type="NCBI Taxonomy" id="2613842"/>
    <lineage>
        <taxon>Bacteria</taxon>
        <taxon>Pseudomonadati</taxon>
        <taxon>Pseudomonadota</taxon>
        <taxon>Gammaproteobacteria</taxon>
        <taxon>Chromatiales</taxon>
        <taxon>Wenzhouxiangellaceae</taxon>
        <taxon>Marinihelvus</taxon>
    </lineage>
</organism>
<gene>
    <name evidence="9" type="ORF">F3N42_12810</name>
</gene>
<dbReference type="InterPro" id="IPR019734">
    <property type="entry name" value="TPR_rpt"/>
</dbReference>
<reference evidence="9 10" key="1">
    <citation type="submission" date="2019-09" db="EMBL/GenBank/DDBJ databases">
        <title>Wenzhouxiangella sp. Genome sequencing and assembly.</title>
        <authorList>
            <person name="Zhang R."/>
        </authorList>
    </citation>
    <scope>NUCLEOTIDE SEQUENCE [LARGE SCALE GENOMIC DNA]</scope>
    <source>
        <strain evidence="9 10">W260</strain>
    </source>
</reference>
<feature type="region of interest" description="Disordered" evidence="5">
    <location>
        <begin position="318"/>
        <end position="337"/>
    </location>
</feature>
<accession>A0A5N0T670</accession>
<dbReference type="InterPro" id="IPR011990">
    <property type="entry name" value="TPR-like_helical_dom_sf"/>
</dbReference>
<keyword evidence="10" id="KW-1185">Reference proteome</keyword>
<dbReference type="Pfam" id="PF23914">
    <property type="entry name" value="TPR_CcmH_CycH"/>
    <property type="match status" value="1"/>
</dbReference>
<keyword evidence="6" id="KW-0472">Membrane</keyword>
<dbReference type="RefSeq" id="WP_150864864.1">
    <property type="nucleotide sequence ID" value="NZ_VYXP01000007.1"/>
</dbReference>
<dbReference type="InterPro" id="IPR056412">
    <property type="entry name" value="Ig_CycH"/>
</dbReference>
<evidence type="ECO:0000256" key="6">
    <source>
        <dbReference type="SAM" id="Phobius"/>
    </source>
</evidence>
<feature type="domain" description="Cytochrome c-type biogenesis protein H TPR" evidence="8">
    <location>
        <begin position="66"/>
        <end position="199"/>
    </location>
</feature>
<comment type="caution">
    <text evidence="9">The sequence shown here is derived from an EMBL/GenBank/DDBJ whole genome shotgun (WGS) entry which is preliminary data.</text>
</comment>
<keyword evidence="6" id="KW-1133">Transmembrane helix</keyword>
<feature type="domain" description="Cytochrome c-type biogenesis protein H Ig-like" evidence="7">
    <location>
        <begin position="248"/>
        <end position="343"/>
    </location>
</feature>
<dbReference type="AlphaFoldDB" id="A0A5N0T670"/>
<dbReference type="EMBL" id="VYXP01000007">
    <property type="protein sequence ID" value="KAA9130560.1"/>
    <property type="molecule type" value="Genomic_DNA"/>
</dbReference>
<dbReference type="PANTHER" id="PTHR47870">
    <property type="entry name" value="CYTOCHROME C-TYPE BIOGENESIS PROTEIN CCMH"/>
    <property type="match status" value="1"/>
</dbReference>
<keyword evidence="3 4" id="KW-0802">TPR repeat</keyword>
<evidence type="ECO:0000259" key="8">
    <source>
        <dbReference type="Pfam" id="PF23914"/>
    </source>
</evidence>
<sequence>MFWILAIAIPIFAALVLCWPLLRRGGTWLGLGACLVLLVPVTTLMLYQGVGSPEGVGVGATTAAAAATAEDTDVETLLAQLRERLAADPENLEGWMLLGRSLKSMRRYDGALEAFNNALALSPDDAVVQVELAEAMIFASGRRDGVDPQVRELLQAAVDADPTLQKGLWLLGILEVQAGNDAAAIDYWQRLLPMLPPGSDVAASVEEQLAQARGRLGQSAEPAGPSAVSPAQASTEGAWPGLRVTITAPDLQPPFPDGAVLYLVARDPMAPRPPLGVVRVEQPLFPVDVTLDDGNAMMAARPVSGVARLEVLARLSLDGDPLPGPNDPASDPVTVDTHDTTGQLIVVLKPTAD</sequence>
<feature type="repeat" description="TPR" evidence="4">
    <location>
        <begin position="92"/>
        <end position="125"/>
    </location>
</feature>
<evidence type="ECO:0000256" key="1">
    <source>
        <dbReference type="ARBA" id="ARBA00022737"/>
    </source>
</evidence>
<feature type="transmembrane region" description="Helical" evidence="6">
    <location>
        <begin position="28"/>
        <end position="47"/>
    </location>
</feature>
<keyword evidence="2" id="KW-0201">Cytochrome c-type biogenesis</keyword>